<dbReference type="EMBL" id="CAADFR010000075">
    <property type="protein sequence ID" value="VFK40829.1"/>
    <property type="molecule type" value="Genomic_DNA"/>
</dbReference>
<comment type="pathway">
    <text evidence="4">Phospholipid metabolism.</text>
</comment>
<dbReference type="PANTHER" id="PTHR44307:SF2">
    <property type="entry name" value="PHOSPHOETHANOLAMINE METHYLTRANSFERASE ISOFORM X1"/>
    <property type="match status" value="1"/>
</dbReference>
<evidence type="ECO:0000256" key="5">
    <source>
        <dbReference type="ARBA" id="ARBA00047622"/>
    </source>
</evidence>
<name>A0A450YYT0_9GAMM</name>
<evidence type="ECO:0000256" key="2">
    <source>
        <dbReference type="ARBA" id="ARBA00022603"/>
    </source>
</evidence>
<keyword evidence="8" id="KW-0830">Ubiquinone</keyword>
<keyword evidence="3" id="KW-0808">Transferase</keyword>
<protein>
    <submittedName>
        <fullName evidence="8">Ubiquinone/menaquinone biosynthesis C-methylase UbiE</fullName>
    </submittedName>
</protein>
<evidence type="ECO:0000313" key="7">
    <source>
        <dbReference type="EMBL" id="VFK40829.1"/>
    </source>
</evidence>
<evidence type="ECO:0000256" key="1">
    <source>
        <dbReference type="ARBA" id="ARBA00005189"/>
    </source>
</evidence>
<dbReference type="SUPFAM" id="SSF53335">
    <property type="entry name" value="S-adenosyl-L-methionine-dependent methyltransferases"/>
    <property type="match status" value="1"/>
</dbReference>
<dbReference type="CDD" id="cd02440">
    <property type="entry name" value="AdoMet_MTases"/>
    <property type="match status" value="1"/>
</dbReference>
<accession>A0A450YYT0</accession>
<evidence type="ECO:0000256" key="3">
    <source>
        <dbReference type="ARBA" id="ARBA00022679"/>
    </source>
</evidence>
<dbReference type="InterPro" id="IPR029063">
    <property type="entry name" value="SAM-dependent_MTases_sf"/>
</dbReference>
<dbReference type="GO" id="GO:0000234">
    <property type="term" value="F:phosphoethanolamine N-methyltransferase activity"/>
    <property type="evidence" value="ECO:0007669"/>
    <property type="project" value="UniProtKB-EC"/>
</dbReference>
<dbReference type="AlphaFoldDB" id="A0A450YYT0"/>
<evidence type="ECO:0000256" key="4">
    <source>
        <dbReference type="ARBA" id="ARBA00025707"/>
    </source>
</evidence>
<dbReference type="EMBL" id="CAADFU010000078">
    <property type="protein sequence ID" value="VFK46687.1"/>
    <property type="molecule type" value="Genomic_DNA"/>
</dbReference>
<comment type="pathway">
    <text evidence="1">Lipid metabolism.</text>
</comment>
<dbReference type="GO" id="GO:0032259">
    <property type="term" value="P:methylation"/>
    <property type="evidence" value="ECO:0007669"/>
    <property type="project" value="UniProtKB-KW"/>
</dbReference>
<reference evidence="8" key="1">
    <citation type="submission" date="2019-02" db="EMBL/GenBank/DDBJ databases">
        <authorList>
            <person name="Gruber-Vodicka R. H."/>
            <person name="Seah K. B. B."/>
        </authorList>
    </citation>
    <scope>NUCLEOTIDE SEQUENCE</scope>
    <source>
        <strain evidence="8">BECK_S1320</strain>
        <strain evidence="7">BECK_S1321</strain>
    </source>
</reference>
<dbReference type="Pfam" id="PF13649">
    <property type="entry name" value="Methyltransf_25"/>
    <property type="match status" value="1"/>
</dbReference>
<sequence>MLPTVYDDFSDTYDKNKSCFDLSDVFVDFYTRLKKGGGGRKLLDVGCGTGESFSQYFINNNWEVIGIDYSKRMIELASRSVPEMKTIHIDMRKAEFLPNQFDAITAIYSLFHIQKQDQFILLNKFYHWLRPEGKALFTYATKEYTGKDEFDGYKIFMGQELYYSHSTPESLYSTLKKIGFSIESTDYRDIGNEIFLWVTVSK</sequence>
<evidence type="ECO:0000313" key="8">
    <source>
        <dbReference type="EMBL" id="VFK46687.1"/>
    </source>
</evidence>
<evidence type="ECO:0000259" key="6">
    <source>
        <dbReference type="Pfam" id="PF13649"/>
    </source>
</evidence>
<proteinExistence type="predicted"/>
<feature type="domain" description="Methyltransferase" evidence="6">
    <location>
        <begin position="43"/>
        <end position="133"/>
    </location>
</feature>
<dbReference type="Gene3D" id="3.40.50.150">
    <property type="entry name" value="Vaccinia Virus protein VP39"/>
    <property type="match status" value="1"/>
</dbReference>
<keyword evidence="2 8" id="KW-0489">Methyltransferase</keyword>
<dbReference type="PANTHER" id="PTHR44307">
    <property type="entry name" value="PHOSPHOETHANOLAMINE METHYLTRANSFERASE"/>
    <property type="match status" value="1"/>
</dbReference>
<gene>
    <name evidence="8" type="ORF">BECKSD772E_GA0070983_107817</name>
    <name evidence="7" type="ORF">BECKSD772F_GA0070984_107517</name>
</gene>
<comment type="catalytic activity">
    <reaction evidence="5">
        <text>phosphoethanolamine + S-adenosyl-L-methionine = N-methylethanolamine phosphate + S-adenosyl-L-homocysteine + H(+)</text>
        <dbReference type="Rhea" id="RHEA:20365"/>
        <dbReference type="ChEBI" id="CHEBI:15378"/>
        <dbReference type="ChEBI" id="CHEBI:57781"/>
        <dbReference type="ChEBI" id="CHEBI:57856"/>
        <dbReference type="ChEBI" id="CHEBI:58190"/>
        <dbReference type="ChEBI" id="CHEBI:59789"/>
        <dbReference type="EC" id="2.1.1.103"/>
    </reaction>
    <physiologicalReaction direction="left-to-right" evidence="5">
        <dbReference type="Rhea" id="RHEA:20366"/>
    </physiologicalReaction>
</comment>
<dbReference type="InterPro" id="IPR041698">
    <property type="entry name" value="Methyltransf_25"/>
</dbReference>
<organism evidence="8">
    <name type="scientific">Candidatus Kentrum sp. SD</name>
    <dbReference type="NCBI Taxonomy" id="2126332"/>
    <lineage>
        <taxon>Bacteria</taxon>
        <taxon>Pseudomonadati</taxon>
        <taxon>Pseudomonadota</taxon>
        <taxon>Gammaproteobacteria</taxon>
        <taxon>Candidatus Kentrum</taxon>
    </lineage>
</organism>